<proteinExistence type="predicted"/>
<protein>
    <submittedName>
        <fullName evidence="1">Uncharacterized protein</fullName>
    </submittedName>
</protein>
<dbReference type="RefSeq" id="XP_020116083.1">
    <property type="nucleotide sequence ID" value="XM_020263729.1"/>
</dbReference>
<accession>A0A225A6F3</accession>
<dbReference type="Proteomes" id="UP000214365">
    <property type="component" value="Unassembled WGS sequence"/>
</dbReference>
<evidence type="ECO:0000313" key="2">
    <source>
        <dbReference type="Proteomes" id="UP000214365"/>
    </source>
</evidence>
<reference evidence="1 2" key="1">
    <citation type="submission" date="2015-06" db="EMBL/GenBank/DDBJ databases">
        <title>Talaromyces atroroseus IBT 11181 draft genome.</title>
        <authorList>
            <person name="Rasmussen K.B."/>
            <person name="Rasmussen S."/>
            <person name="Petersen B."/>
            <person name="Sicheritz-Ponten T."/>
            <person name="Mortensen U.H."/>
            <person name="Thrane U."/>
        </authorList>
    </citation>
    <scope>NUCLEOTIDE SEQUENCE [LARGE SCALE GENOMIC DNA]</scope>
    <source>
        <strain evidence="1 2">IBT 11181</strain>
    </source>
</reference>
<comment type="caution">
    <text evidence="1">The sequence shown here is derived from an EMBL/GenBank/DDBJ whole genome shotgun (WGS) entry which is preliminary data.</text>
</comment>
<sequence>MNPKEEVGAGEKIKLADAYRAAFAIWSSPIDSKRNDGSQADQDKGSVLTADIMPDSSNYLQLAPHTDRSLILDEANDIKSPDNVDKPWLPLSVQNLTLSIAKVQEEEQQRIFSKSDESYLLSSWDLQDIAFEERMRAWVDTANPEQRTTEMAKEDFQGGDTHFKELETRSVVKLSSKESQATDNESTDSYLVERSLRVKRAEERISALVSKGGSRCIKPGVTLLLRHATHMDAEELINLYNSYVRGTFQCLDTKPIAVDDMRQCIDESRKEELPFIVAIDVERSQNSGRKMLGGQNVGRCLMDAMMTLADPQYSPKGGYYYMPSPHESNVLTVSSSISCRPLSHLAMLMSHADSEVSRFRRIRDWLSREHKFSQKGDLPSVAEKMGQLANIAILIRRICA</sequence>
<name>A0A225A6F3_TALAT</name>
<dbReference type="Gene3D" id="3.40.630.30">
    <property type="match status" value="1"/>
</dbReference>
<evidence type="ECO:0000313" key="1">
    <source>
        <dbReference type="EMBL" id="OKL55962.1"/>
    </source>
</evidence>
<dbReference type="EMBL" id="LFMY01000016">
    <property type="protein sequence ID" value="OKL55962.1"/>
    <property type="molecule type" value="Genomic_DNA"/>
</dbReference>
<keyword evidence="2" id="KW-1185">Reference proteome</keyword>
<dbReference type="OrthoDB" id="2129362at2759"/>
<dbReference type="GeneID" id="31008386"/>
<dbReference type="AlphaFoldDB" id="A0A225A6F3"/>
<gene>
    <name evidence="1" type="ORF">UA08_08630</name>
</gene>
<organism evidence="1 2">
    <name type="scientific">Talaromyces atroroseus</name>
    <dbReference type="NCBI Taxonomy" id="1441469"/>
    <lineage>
        <taxon>Eukaryota</taxon>
        <taxon>Fungi</taxon>
        <taxon>Dikarya</taxon>
        <taxon>Ascomycota</taxon>
        <taxon>Pezizomycotina</taxon>
        <taxon>Eurotiomycetes</taxon>
        <taxon>Eurotiomycetidae</taxon>
        <taxon>Eurotiales</taxon>
        <taxon>Trichocomaceae</taxon>
        <taxon>Talaromyces</taxon>
        <taxon>Talaromyces sect. Trachyspermi</taxon>
    </lineage>
</organism>